<dbReference type="GO" id="GO:0006935">
    <property type="term" value="P:chemotaxis"/>
    <property type="evidence" value="ECO:0007669"/>
    <property type="project" value="UniProtKB-KW"/>
</dbReference>
<dbReference type="SUPFAM" id="SSF103190">
    <property type="entry name" value="Sensory domain-like"/>
    <property type="match status" value="1"/>
</dbReference>
<dbReference type="InterPro" id="IPR033479">
    <property type="entry name" value="dCache_1"/>
</dbReference>
<evidence type="ECO:0000256" key="6">
    <source>
        <dbReference type="ARBA" id="ARBA00022989"/>
    </source>
</evidence>
<feature type="domain" description="Methyl-accepting transducer" evidence="12">
    <location>
        <begin position="331"/>
        <end position="581"/>
    </location>
</feature>
<comment type="subcellular location">
    <subcellularLocation>
        <location evidence="1">Cell membrane</location>
        <topology evidence="1">Multi-pass membrane protein</topology>
    </subcellularLocation>
</comment>
<evidence type="ECO:0000256" key="2">
    <source>
        <dbReference type="ARBA" id="ARBA00022475"/>
    </source>
</evidence>
<dbReference type="PANTHER" id="PTHR32089">
    <property type="entry name" value="METHYL-ACCEPTING CHEMOTAXIS PROTEIN MCPB"/>
    <property type="match status" value="1"/>
</dbReference>
<proteinExistence type="inferred from homology"/>
<feature type="transmembrane region" description="Helical" evidence="11">
    <location>
        <begin position="239"/>
        <end position="259"/>
    </location>
</feature>
<evidence type="ECO:0000259" key="13">
    <source>
        <dbReference type="PROSITE" id="PS50885"/>
    </source>
</evidence>
<dbReference type="Gene3D" id="3.30.450.20">
    <property type="entry name" value="PAS domain"/>
    <property type="match status" value="2"/>
</dbReference>
<dbReference type="PANTHER" id="PTHR32089:SF114">
    <property type="entry name" value="METHYL-ACCEPTING CHEMOTAXIS PROTEIN MCPB"/>
    <property type="match status" value="1"/>
</dbReference>
<dbReference type="CDD" id="cd06225">
    <property type="entry name" value="HAMP"/>
    <property type="match status" value="1"/>
</dbReference>
<evidence type="ECO:0000313" key="14">
    <source>
        <dbReference type="EMBL" id="QBK26167.1"/>
    </source>
</evidence>
<dbReference type="PROSITE" id="PS50885">
    <property type="entry name" value="HAMP"/>
    <property type="match status" value="1"/>
</dbReference>
<dbReference type="KEGG" id="uth:DKZ56_10015"/>
<evidence type="ECO:0000256" key="10">
    <source>
        <dbReference type="PROSITE-ProRule" id="PRU00284"/>
    </source>
</evidence>
<keyword evidence="3" id="KW-0488">Methylation</keyword>
<gene>
    <name evidence="14" type="ORF">DKZ56_10015</name>
</gene>
<evidence type="ECO:0000256" key="4">
    <source>
        <dbReference type="ARBA" id="ARBA00022500"/>
    </source>
</evidence>
<dbReference type="SMART" id="SM00304">
    <property type="entry name" value="HAMP"/>
    <property type="match status" value="2"/>
</dbReference>
<keyword evidence="4" id="KW-0145">Chemotaxis</keyword>
<evidence type="ECO:0000256" key="11">
    <source>
        <dbReference type="SAM" id="Phobius"/>
    </source>
</evidence>
<evidence type="ECO:0000256" key="5">
    <source>
        <dbReference type="ARBA" id="ARBA00022692"/>
    </source>
</evidence>
<dbReference type="EMBL" id="CP036528">
    <property type="protein sequence ID" value="QBK26167.1"/>
    <property type="molecule type" value="Genomic_DNA"/>
</dbReference>
<evidence type="ECO:0000256" key="1">
    <source>
        <dbReference type="ARBA" id="ARBA00004651"/>
    </source>
</evidence>
<comment type="similarity">
    <text evidence="9">Belongs to the methyl-accepting chemotaxis (MCP) protein family.</text>
</comment>
<reference evidence="14 15" key="1">
    <citation type="submission" date="2019-02" db="EMBL/GenBank/DDBJ databases">
        <title>Ureibacillus thermophilus.</title>
        <authorList>
            <person name="Sunny J.S."/>
            <person name="Natarajan A."/>
            <person name="Saleena L.M."/>
        </authorList>
    </citation>
    <scope>NUCLEOTIDE SEQUENCE [LARGE SCALE GENOMIC DNA]</scope>
    <source>
        <strain evidence="14 15">LM102</strain>
    </source>
</reference>
<organism evidence="14 15">
    <name type="scientific">Ureibacillus thermophilus</name>
    <dbReference type="NCBI Taxonomy" id="367743"/>
    <lineage>
        <taxon>Bacteria</taxon>
        <taxon>Bacillati</taxon>
        <taxon>Bacillota</taxon>
        <taxon>Bacilli</taxon>
        <taxon>Bacillales</taxon>
        <taxon>Caryophanaceae</taxon>
        <taxon>Ureibacillus</taxon>
    </lineage>
</organism>
<dbReference type="CDD" id="cd18773">
    <property type="entry name" value="PDC1_HK_sensor"/>
    <property type="match status" value="1"/>
</dbReference>
<keyword evidence="7 11" id="KW-0472">Membrane</keyword>
<keyword evidence="8 10" id="KW-0807">Transducer</keyword>
<dbReference type="AlphaFoldDB" id="A0A4P6UTS8"/>
<name>A0A4P6UTS8_9BACL</name>
<dbReference type="Pfam" id="PF02743">
    <property type="entry name" value="dCache_1"/>
    <property type="match status" value="1"/>
</dbReference>
<dbReference type="PROSITE" id="PS50111">
    <property type="entry name" value="CHEMOTAXIS_TRANSDUC_2"/>
    <property type="match status" value="1"/>
</dbReference>
<sequence length="618" mass="68766">MVSELTNSISNFIDGYEKSILEIASDQPVKDYYYNSTSFNDEGDQAFRQHLKRYMNIYDSSANIYFTDSNKIIIEPHFDEIFDLDVHSRAWYTEAMKNPDEVFWSPPYIDAQSGEYTISGSKAVMEGNNILGVLGVDILLTSLTEEISKIDLGYDGYPIILDSSGLAIVHPTQSGGDLSNFEYVKKMLNDQNEKNVLKTTIGDEKSVIVYEKIPSLGWTVGAVYNLNQLHGTAHDIQNMIIIFALIILLATFIILYFTITKMMQPIHSLSSSMEQVAHGDLTVHIDTRRKDEIGELAQHFNKMIDEMKKIIGVVQSSSKQVEDRSHHLSALAEETNASSSEVAKAVREIAIGATKSSENADQVTVSSTKLADKINDMTEQSKALKGITNEAHSINHEGQEKMNNLLSSFTNSKEELLNMARSITSLEEKIHAIEFVIDSISEISAQTNLLALNASIEAARAGEHGKGFAVVAEEVRKLAEQSAKATEHVKSTILKLQDEAKVVVNDMNEMQDTFKEQEKVVEDTGKLFKNLSTMIRNMENTFKTVTEEIDSIIKYKDRVVKTIEEMSETAQTTAASCEEVSAASDEQLTAIQSVAEASEELNQLSAELSKTISKFKIQ</sequence>
<evidence type="ECO:0000256" key="8">
    <source>
        <dbReference type="ARBA" id="ARBA00023224"/>
    </source>
</evidence>
<dbReference type="SMART" id="SM00283">
    <property type="entry name" value="MA"/>
    <property type="match status" value="1"/>
</dbReference>
<evidence type="ECO:0000256" key="9">
    <source>
        <dbReference type="ARBA" id="ARBA00029447"/>
    </source>
</evidence>
<keyword evidence="15" id="KW-1185">Reference proteome</keyword>
<feature type="domain" description="HAMP" evidence="13">
    <location>
        <begin position="260"/>
        <end position="312"/>
    </location>
</feature>
<dbReference type="Proteomes" id="UP000291151">
    <property type="component" value="Chromosome"/>
</dbReference>
<dbReference type="GO" id="GO:0005886">
    <property type="term" value="C:plasma membrane"/>
    <property type="evidence" value="ECO:0007669"/>
    <property type="project" value="UniProtKB-SubCell"/>
</dbReference>
<dbReference type="Gene3D" id="1.10.287.950">
    <property type="entry name" value="Methyl-accepting chemotaxis protein"/>
    <property type="match status" value="1"/>
</dbReference>
<evidence type="ECO:0000256" key="3">
    <source>
        <dbReference type="ARBA" id="ARBA00022481"/>
    </source>
</evidence>
<dbReference type="Gene3D" id="6.10.340.10">
    <property type="match status" value="1"/>
</dbReference>
<dbReference type="InterPro" id="IPR029151">
    <property type="entry name" value="Sensor-like_sf"/>
</dbReference>
<dbReference type="SUPFAM" id="SSF58104">
    <property type="entry name" value="Methyl-accepting chemotaxis protein (MCP) signaling domain"/>
    <property type="match status" value="1"/>
</dbReference>
<dbReference type="InterPro" id="IPR003660">
    <property type="entry name" value="HAMP_dom"/>
</dbReference>
<protein>
    <submittedName>
        <fullName evidence="14">Methyl-accepting chemotaxis protein</fullName>
    </submittedName>
</protein>
<keyword evidence="6 11" id="KW-1133">Transmembrane helix</keyword>
<dbReference type="Pfam" id="PF00672">
    <property type="entry name" value="HAMP"/>
    <property type="match status" value="1"/>
</dbReference>
<evidence type="ECO:0000259" key="12">
    <source>
        <dbReference type="PROSITE" id="PS50111"/>
    </source>
</evidence>
<keyword evidence="5 11" id="KW-0812">Transmembrane</keyword>
<evidence type="ECO:0000256" key="7">
    <source>
        <dbReference type="ARBA" id="ARBA00023136"/>
    </source>
</evidence>
<dbReference type="CDD" id="cd12912">
    <property type="entry name" value="PDC2_MCP_like"/>
    <property type="match status" value="1"/>
</dbReference>
<evidence type="ECO:0000313" key="15">
    <source>
        <dbReference type="Proteomes" id="UP000291151"/>
    </source>
</evidence>
<accession>A0A4P6UTS8</accession>
<dbReference type="GO" id="GO:0007165">
    <property type="term" value="P:signal transduction"/>
    <property type="evidence" value="ECO:0007669"/>
    <property type="project" value="UniProtKB-KW"/>
</dbReference>
<dbReference type="InterPro" id="IPR004089">
    <property type="entry name" value="MCPsignal_dom"/>
</dbReference>
<keyword evidence="2" id="KW-1003">Cell membrane</keyword>
<dbReference type="Pfam" id="PF00015">
    <property type="entry name" value="MCPsignal"/>
    <property type="match status" value="1"/>
</dbReference>